<dbReference type="RefSeq" id="XP_004180615.1">
    <property type="nucleotide sequence ID" value="XM_004180567.1"/>
</dbReference>
<dbReference type="STRING" id="1071380.I2H3Z4"/>
<dbReference type="eggNOG" id="ENOG502QT2T">
    <property type="taxonomic scope" value="Eukaryota"/>
</dbReference>
<evidence type="ECO:0000256" key="2">
    <source>
        <dbReference type="SAM" id="SignalP"/>
    </source>
</evidence>
<proteinExistence type="predicted"/>
<protein>
    <recommendedName>
        <fullName evidence="5">Outer spore wall assembly protein SHE10</fullName>
    </recommendedName>
</protein>
<dbReference type="Proteomes" id="UP000002866">
    <property type="component" value="Chromosome 5"/>
</dbReference>
<dbReference type="EMBL" id="HE806320">
    <property type="protein sequence ID" value="CCH61096.1"/>
    <property type="molecule type" value="Genomic_DNA"/>
</dbReference>
<name>I2H3Z4_HENB6</name>
<dbReference type="AlphaFoldDB" id="I2H3Z4"/>
<evidence type="ECO:0008006" key="5">
    <source>
        <dbReference type="Google" id="ProtNLM"/>
    </source>
</evidence>
<feature type="compositionally biased region" description="Low complexity" evidence="1">
    <location>
        <begin position="662"/>
        <end position="676"/>
    </location>
</feature>
<feature type="signal peptide" evidence="2">
    <location>
        <begin position="1"/>
        <end position="19"/>
    </location>
</feature>
<evidence type="ECO:0000313" key="4">
    <source>
        <dbReference type="Proteomes" id="UP000002866"/>
    </source>
</evidence>
<reference evidence="3 4" key="1">
    <citation type="journal article" date="2011" name="Proc. Natl. Acad. Sci. U.S.A.">
        <title>Evolutionary erosion of yeast sex chromosomes by mating-type switching accidents.</title>
        <authorList>
            <person name="Gordon J.L."/>
            <person name="Armisen D."/>
            <person name="Proux-Wera E."/>
            <person name="Oheigeartaigh S.S."/>
            <person name="Byrne K.P."/>
            <person name="Wolfe K.H."/>
        </authorList>
    </citation>
    <scope>NUCLEOTIDE SEQUENCE [LARGE SCALE GENOMIC DNA]</scope>
    <source>
        <strain evidence="4">ATCC 34711 / CBS 6284 / DSM 70876 / NBRC 10599 / NRRL Y-10934 / UCD 77-7</strain>
    </source>
</reference>
<keyword evidence="2" id="KW-0732">Signal</keyword>
<accession>I2H3Z4</accession>
<evidence type="ECO:0000256" key="1">
    <source>
        <dbReference type="SAM" id="MobiDB-lite"/>
    </source>
</evidence>
<feature type="region of interest" description="Disordered" evidence="1">
    <location>
        <begin position="622"/>
        <end position="642"/>
    </location>
</feature>
<dbReference type="HOGENOM" id="CLU_349903_0_0_1"/>
<feature type="region of interest" description="Disordered" evidence="1">
    <location>
        <begin position="656"/>
        <end position="805"/>
    </location>
</feature>
<dbReference type="OrthoDB" id="3260408at2759"/>
<dbReference type="InParanoid" id="I2H3Z4"/>
<dbReference type="FunCoup" id="I2H3Z4">
    <property type="interactions" value="28"/>
</dbReference>
<evidence type="ECO:0000313" key="3">
    <source>
        <dbReference type="EMBL" id="CCH61096.1"/>
    </source>
</evidence>
<organism evidence="3 4">
    <name type="scientific">Henningerozyma blattae (strain ATCC 34711 / CBS 6284 / DSM 70876 / NBRC 10599 / NRRL Y-10934 / UCD 77-7)</name>
    <name type="common">Yeast</name>
    <name type="synonym">Tetrapisispora blattae</name>
    <dbReference type="NCBI Taxonomy" id="1071380"/>
    <lineage>
        <taxon>Eukaryota</taxon>
        <taxon>Fungi</taxon>
        <taxon>Dikarya</taxon>
        <taxon>Ascomycota</taxon>
        <taxon>Saccharomycotina</taxon>
        <taxon>Saccharomycetes</taxon>
        <taxon>Saccharomycetales</taxon>
        <taxon>Saccharomycetaceae</taxon>
        <taxon>Henningerozyma</taxon>
    </lineage>
</organism>
<keyword evidence="4" id="KW-1185">Reference proteome</keyword>
<sequence>MRAFYKLTLLFTLWALYWQNYKCPASDHKGGVDNTSLLCDISSVSSWHQYFERHSSIYRREISPAFQFPNNNTFLGEDGMSTEVDKVVLVQIRDWSYEHIILPIKPILQKISNHIDWDKLHEIYYQIQIKLKLYYNLNIIPIQIKCVNFWLQHEMFVKDLLSKTGLNCNSSKANEKWLIQFLEELIFSIKYLCFKIYFFLKEKIQFIQQDYLIATEMYSSIRENLSSSTTASLLLTQPSASLSLLSTGTSLDTFVTSTININDKEIEIILDNDEDKNNKNINVETHLLANDVINLNNHNYDKPVGLTVNLPDQESIQQEFELWYNSINRKSENILKIFNKDVDEMMKLKIETVDPELIYLMENLTALSQIEFSKIVKTIQDINCTCEVNNSSGEIIYFDRTGKTQLAQYITRQKIASIFDTTKILIKNKIDEINDTLLDLIKEVQKEVFDMHEDYVDMFEEWGDIMITEWSKRMAYFDIISSNLNIHDPAQVNDDDDELYIEDSSIDDIEIENDKDFFHNNWSKFVKVKKELIKHRDDLVRYEPDIEIIEEFLKSYQNEIDLIVYETKEYLHILRARSNVSFELREREEKMREMAKIEKENKELEERLMRLKLEKEKVERERELSKQREYESQRSKMLEEQENTIDQIIENQRIQSEKKQSEFQQSELQEQLSLNSKESERLEKERLESIAKKQEEAISEENRISSERQELERYEREVQERKQQEIEDSIRQEESKIQNEMVDEIESTITQEEPKMQEETLEETLTIESPELDETTKETIAIEQPEIDEIENEIEEDPQEYENPT</sequence>
<feature type="chain" id="PRO_5003660137" description="Outer spore wall assembly protein SHE10" evidence="2">
    <location>
        <begin position="20"/>
        <end position="805"/>
    </location>
</feature>
<gene>
    <name evidence="3" type="primary">TBLA0E00350</name>
    <name evidence="3" type="ORF">TBLA_0E00350</name>
</gene>
<dbReference type="KEGG" id="tbl:TBLA_0E00350"/>
<feature type="compositionally biased region" description="Basic and acidic residues" evidence="1">
    <location>
        <begin position="622"/>
        <end position="639"/>
    </location>
</feature>
<dbReference type="GeneID" id="14496224"/>
<feature type="compositionally biased region" description="Basic and acidic residues" evidence="1">
    <location>
        <begin position="677"/>
        <end position="737"/>
    </location>
</feature>
<feature type="compositionally biased region" description="Acidic residues" evidence="1">
    <location>
        <begin position="785"/>
        <end position="805"/>
    </location>
</feature>